<dbReference type="PROSITE" id="PS50157">
    <property type="entry name" value="ZINC_FINGER_C2H2_2"/>
    <property type="match status" value="2"/>
</dbReference>
<evidence type="ECO:0000256" key="1">
    <source>
        <dbReference type="ARBA" id="ARBA00004123"/>
    </source>
</evidence>
<dbReference type="GO" id="GO:0000981">
    <property type="term" value="F:DNA-binding transcription factor activity, RNA polymerase II-specific"/>
    <property type="evidence" value="ECO:0007669"/>
    <property type="project" value="TreeGrafter"/>
</dbReference>
<feature type="domain" description="C2H2-type" evidence="13">
    <location>
        <begin position="168"/>
        <end position="195"/>
    </location>
</feature>
<dbReference type="Pfam" id="PF00096">
    <property type="entry name" value="zf-C2H2"/>
    <property type="match status" value="2"/>
</dbReference>
<dbReference type="InterPro" id="IPR013087">
    <property type="entry name" value="Znf_C2H2_type"/>
</dbReference>
<comment type="subcellular location">
    <subcellularLocation>
        <location evidence="1">Nucleus</location>
    </subcellularLocation>
</comment>
<evidence type="ECO:0000256" key="3">
    <source>
        <dbReference type="ARBA" id="ARBA00022723"/>
    </source>
</evidence>
<gene>
    <name evidence="14" type="primary">Nfu_g_1_025518</name>
</gene>
<evidence type="ECO:0000256" key="8">
    <source>
        <dbReference type="ARBA" id="ARBA00023125"/>
    </source>
</evidence>
<sequence length="228" mass="25712">MKEEEEQQVIGFTAFSCPFDEDEDKVLLSQFDLHQDRDLLSSSATDEVKAVSGKWNGGGADVTRNPDLNRYEDDSNSSETEVGEVEENDQDGNSSDSSVIFLSASEPKTKNRTKDRNESRSSSILVNEKSAAGKLIEDSHINVKTELKSFSDCGQTTSQNTPTGQKRFACEICEETFILKTHLYKHRRGHAEQKRFSCKLCGHRFSLKNSLKIHTRIHTKEKPFVCEL</sequence>
<evidence type="ECO:0000256" key="6">
    <source>
        <dbReference type="ARBA" id="ARBA00022833"/>
    </source>
</evidence>
<keyword evidence="6" id="KW-0862">Zinc</keyword>
<reference evidence="14" key="2">
    <citation type="submission" date="2016-06" db="EMBL/GenBank/DDBJ databases">
        <title>The genome of a short-lived fish provides insights into sex chromosome evolution and the genetic control of aging.</title>
        <authorList>
            <person name="Reichwald K."/>
            <person name="Felder M."/>
            <person name="Petzold A."/>
            <person name="Koch P."/>
            <person name="Groth M."/>
            <person name="Platzer M."/>
        </authorList>
    </citation>
    <scope>NUCLEOTIDE SEQUENCE</scope>
    <source>
        <tissue evidence="14">Brain</tissue>
    </source>
</reference>
<evidence type="ECO:0000259" key="13">
    <source>
        <dbReference type="PROSITE" id="PS50157"/>
    </source>
</evidence>
<evidence type="ECO:0000313" key="14">
    <source>
        <dbReference type="EMBL" id="SBP21183.1"/>
    </source>
</evidence>
<dbReference type="PANTHER" id="PTHR14196">
    <property type="entry name" value="ODD-SKIPPED - RELATED"/>
    <property type="match status" value="1"/>
</dbReference>
<feature type="non-terminal residue" evidence="14">
    <location>
        <position position="228"/>
    </location>
</feature>
<organism evidence="14">
    <name type="scientific">Iconisemion striatum</name>
    <dbReference type="NCBI Taxonomy" id="60296"/>
    <lineage>
        <taxon>Eukaryota</taxon>
        <taxon>Metazoa</taxon>
        <taxon>Chordata</taxon>
        <taxon>Craniata</taxon>
        <taxon>Vertebrata</taxon>
        <taxon>Euteleostomi</taxon>
        <taxon>Actinopterygii</taxon>
        <taxon>Neopterygii</taxon>
        <taxon>Teleostei</taxon>
        <taxon>Neoteleostei</taxon>
        <taxon>Acanthomorphata</taxon>
        <taxon>Ovalentaria</taxon>
        <taxon>Atherinomorphae</taxon>
        <taxon>Cyprinodontiformes</taxon>
        <taxon>Nothobranchiidae</taxon>
        <taxon>Iconisemion</taxon>
    </lineage>
</organism>
<accession>A0A1A7XT31</accession>
<keyword evidence="8" id="KW-0238">DNA-binding</keyword>
<comment type="similarity">
    <text evidence="2">Belongs to the krueppel C2H2-type zinc-finger protein family.</text>
</comment>
<dbReference type="FunFam" id="3.30.160.60:FF:001370">
    <property type="entry name" value="Zinc finger protein"/>
    <property type="match status" value="1"/>
</dbReference>
<feature type="compositionally biased region" description="Basic and acidic residues" evidence="12">
    <location>
        <begin position="107"/>
        <end position="119"/>
    </location>
</feature>
<dbReference type="AlphaFoldDB" id="A0A1A7XT31"/>
<evidence type="ECO:0000256" key="5">
    <source>
        <dbReference type="ARBA" id="ARBA00022771"/>
    </source>
</evidence>
<dbReference type="InterPro" id="IPR050717">
    <property type="entry name" value="C2H2-ZF_Transcription_Reg"/>
</dbReference>
<dbReference type="GO" id="GO:0005634">
    <property type="term" value="C:nucleus"/>
    <property type="evidence" value="ECO:0007669"/>
    <property type="project" value="UniProtKB-SubCell"/>
</dbReference>
<evidence type="ECO:0000256" key="11">
    <source>
        <dbReference type="PROSITE-ProRule" id="PRU00042"/>
    </source>
</evidence>
<dbReference type="PROSITE" id="PS51257">
    <property type="entry name" value="PROKAR_LIPOPROTEIN"/>
    <property type="match status" value="1"/>
</dbReference>
<feature type="compositionally biased region" description="Polar residues" evidence="12">
    <location>
        <begin position="91"/>
        <end position="100"/>
    </location>
</feature>
<dbReference type="InterPro" id="IPR036236">
    <property type="entry name" value="Znf_C2H2_sf"/>
</dbReference>
<feature type="region of interest" description="Disordered" evidence="12">
    <location>
        <begin position="38"/>
        <end position="125"/>
    </location>
</feature>
<keyword evidence="9" id="KW-0804">Transcription</keyword>
<keyword evidence="7" id="KW-0805">Transcription regulation</keyword>
<keyword evidence="3" id="KW-0479">Metal-binding</keyword>
<keyword evidence="5 11" id="KW-0863">Zinc-finger</keyword>
<dbReference type="PANTHER" id="PTHR14196:SF12">
    <property type="entry name" value="ZINC FINGER PROTEIN 208-LIKE"/>
    <property type="match status" value="1"/>
</dbReference>
<evidence type="ECO:0000256" key="4">
    <source>
        <dbReference type="ARBA" id="ARBA00022737"/>
    </source>
</evidence>
<keyword evidence="10" id="KW-0539">Nucleus</keyword>
<evidence type="ECO:0000256" key="12">
    <source>
        <dbReference type="SAM" id="MobiDB-lite"/>
    </source>
</evidence>
<dbReference type="SMART" id="SM00355">
    <property type="entry name" value="ZnF_C2H2"/>
    <property type="match status" value="2"/>
</dbReference>
<evidence type="ECO:0000256" key="10">
    <source>
        <dbReference type="ARBA" id="ARBA00023242"/>
    </source>
</evidence>
<dbReference type="EMBL" id="HADW01019783">
    <property type="protein sequence ID" value="SBP21183.1"/>
    <property type="molecule type" value="Transcribed_RNA"/>
</dbReference>
<dbReference type="Gene3D" id="3.30.160.60">
    <property type="entry name" value="Classic Zinc Finger"/>
    <property type="match status" value="2"/>
</dbReference>
<dbReference type="PROSITE" id="PS00028">
    <property type="entry name" value="ZINC_FINGER_C2H2_1"/>
    <property type="match status" value="2"/>
</dbReference>
<protein>
    <recommendedName>
        <fullName evidence="13">C2H2-type domain-containing protein</fullName>
    </recommendedName>
</protein>
<evidence type="ECO:0000256" key="7">
    <source>
        <dbReference type="ARBA" id="ARBA00023015"/>
    </source>
</evidence>
<reference evidence="14" key="1">
    <citation type="submission" date="2016-05" db="EMBL/GenBank/DDBJ databases">
        <authorList>
            <person name="Lavstsen T."/>
            <person name="Jespersen J.S."/>
        </authorList>
    </citation>
    <scope>NUCLEOTIDE SEQUENCE</scope>
    <source>
        <tissue evidence="14">Brain</tissue>
    </source>
</reference>
<feature type="domain" description="C2H2-type" evidence="13">
    <location>
        <begin position="196"/>
        <end position="223"/>
    </location>
</feature>
<proteinExistence type="inferred from homology"/>
<dbReference type="GO" id="GO:0000977">
    <property type="term" value="F:RNA polymerase II transcription regulatory region sequence-specific DNA binding"/>
    <property type="evidence" value="ECO:0007669"/>
    <property type="project" value="TreeGrafter"/>
</dbReference>
<feature type="compositionally biased region" description="Acidic residues" evidence="12">
    <location>
        <begin position="81"/>
        <end position="90"/>
    </location>
</feature>
<evidence type="ECO:0000256" key="9">
    <source>
        <dbReference type="ARBA" id="ARBA00023163"/>
    </source>
</evidence>
<keyword evidence="4" id="KW-0677">Repeat</keyword>
<dbReference type="SUPFAM" id="SSF57667">
    <property type="entry name" value="beta-beta-alpha zinc fingers"/>
    <property type="match status" value="1"/>
</dbReference>
<evidence type="ECO:0000256" key="2">
    <source>
        <dbReference type="ARBA" id="ARBA00006991"/>
    </source>
</evidence>
<dbReference type="GO" id="GO:0008270">
    <property type="term" value="F:zinc ion binding"/>
    <property type="evidence" value="ECO:0007669"/>
    <property type="project" value="UniProtKB-KW"/>
</dbReference>
<dbReference type="FunFam" id="3.30.160.60:FF:000100">
    <property type="entry name" value="Zinc finger 45-like"/>
    <property type="match status" value="1"/>
</dbReference>
<name>A0A1A7XT31_9TELE</name>